<feature type="region of interest" description="Disordered" evidence="1">
    <location>
        <begin position="199"/>
        <end position="225"/>
    </location>
</feature>
<name>A0A812NL94_SYMPI</name>
<comment type="caution">
    <text evidence="3">The sequence shown here is derived from an EMBL/GenBank/DDBJ whole genome shotgun (WGS) entry which is preliminary data.</text>
</comment>
<accession>A0A812NL94</accession>
<reference evidence="3" key="1">
    <citation type="submission" date="2021-02" db="EMBL/GenBank/DDBJ databases">
        <authorList>
            <person name="Dougan E. K."/>
            <person name="Rhodes N."/>
            <person name="Thang M."/>
            <person name="Chan C."/>
        </authorList>
    </citation>
    <scope>NUCLEOTIDE SEQUENCE</scope>
</reference>
<feature type="chain" id="PRO_5032995114" evidence="2">
    <location>
        <begin position="18"/>
        <end position="401"/>
    </location>
</feature>
<evidence type="ECO:0000313" key="4">
    <source>
        <dbReference type="Proteomes" id="UP000649617"/>
    </source>
</evidence>
<gene>
    <name evidence="3" type="ORF">SPIL2461_LOCUS7546</name>
</gene>
<organism evidence="3 4">
    <name type="scientific">Symbiodinium pilosum</name>
    <name type="common">Dinoflagellate</name>
    <dbReference type="NCBI Taxonomy" id="2952"/>
    <lineage>
        <taxon>Eukaryota</taxon>
        <taxon>Sar</taxon>
        <taxon>Alveolata</taxon>
        <taxon>Dinophyceae</taxon>
        <taxon>Suessiales</taxon>
        <taxon>Symbiodiniaceae</taxon>
        <taxon>Symbiodinium</taxon>
    </lineage>
</organism>
<dbReference type="AlphaFoldDB" id="A0A812NL94"/>
<feature type="signal peptide" evidence="2">
    <location>
        <begin position="1"/>
        <end position="17"/>
    </location>
</feature>
<evidence type="ECO:0000256" key="1">
    <source>
        <dbReference type="SAM" id="MobiDB-lite"/>
    </source>
</evidence>
<protein>
    <submittedName>
        <fullName evidence="3">Uncharacterized protein</fullName>
    </submittedName>
</protein>
<sequence length="401" mass="44796">MKYLLQACAFLVLAIRAQDEASIMQLSTVLGARNVDLELAYLDLTGLAVEARAVGFWSLAQSLESLEASQGNFTSQNDEAFPELARQLQGVAKEVMQDQQEAADLLRRLAAEFRTCNDHLQERLRETLTKELGSASPMVQHAETARKCRKKGKSPHACKKNSGLGPDRCAKTQLNCGSSTDCSVNEEKRKDCETWTITSSQTPETTGEGWPWIPKGKRKKDDASSCEPARGEFQQRFCELQVSLTSVCSAHDNCWEKAESAWFHAHAVNTGTAKRKVVFEAVKRMACHLLDLSAPSSTDCDSLVLDLPVHNVSIPDDLRKETCGLTACFPLSDAKLTLQCDPSECTVTIAEEGDLPADEDMCWRWSGGQLKYKRCPKACRTSQQQEWAWHKWAHRRRAKRR</sequence>
<proteinExistence type="predicted"/>
<dbReference type="EMBL" id="CAJNIZ010011892">
    <property type="protein sequence ID" value="CAE7326249.1"/>
    <property type="molecule type" value="Genomic_DNA"/>
</dbReference>
<keyword evidence="4" id="KW-1185">Reference proteome</keyword>
<evidence type="ECO:0000256" key="2">
    <source>
        <dbReference type="SAM" id="SignalP"/>
    </source>
</evidence>
<evidence type="ECO:0000313" key="3">
    <source>
        <dbReference type="EMBL" id="CAE7326249.1"/>
    </source>
</evidence>
<dbReference type="Proteomes" id="UP000649617">
    <property type="component" value="Unassembled WGS sequence"/>
</dbReference>
<keyword evidence="2" id="KW-0732">Signal</keyword>